<accession>A0A964XMG6</accession>
<name>A0A964XMG6_9ACTN</name>
<evidence type="ECO:0000313" key="2">
    <source>
        <dbReference type="Proteomes" id="UP000598297"/>
    </source>
</evidence>
<dbReference type="Proteomes" id="UP000598297">
    <property type="component" value="Unassembled WGS sequence"/>
</dbReference>
<comment type="caution">
    <text evidence="1">The sequence shown here is derived from an EMBL/GenBank/DDBJ whole genome shotgun (WGS) entry which is preliminary data.</text>
</comment>
<reference evidence="1" key="1">
    <citation type="submission" date="2020-01" db="EMBL/GenBank/DDBJ databases">
        <title>Whole-genome analyses of novel actinobacteria.</title>
        <authorList>
            <person name="Sahin N."/>
        </authorList>
    </citation>
    <scope>NUCLEOTIDE SEQUENCE</scope>
    <source>
        <strain evidence="1">YC537</strain>
    </source>
</reference>
<dbReference type="AlphaFoldDB" id="A0A964XMG6"/>
<sequence length="56" mass="5482">MVYDDGSDPFVPAQPVGYVPAEAMGYVPAESAGAGPAPAGDAFPDALKILVAGGFG</sequence>
<dbReference type="EMBL" id="JAAAHS010000123">
    <property type="protein sequence ID" value="NBE53151.1"/>
    <property type="molecule type" value="Genomic_DNA"/>
</dbReference>
<feature type="non-terminal residue" evidence="1">
    <location>
        <position position="56"/>
    </location>
</feature>
<evidence type="ECO:0000313" key="1">
    <source>
        <dbReference type="EMBL" id="NBE53151.1"/>
    </source>
</evidence>
<keyword evidence="1" id="KW-0547">Nucleotide-binding</keyword>
<keyword evidence="1" id="KW-0067">ATP-binding</keyword>
<dbReference type="GO" id="GO:0005524">
    <property type="term" value="F:ATP binding"/>
    <property type="evidence" value="ECO:0007669"/>
    <property type="project" value="UniProtKB-KW"/>
</dbReference>
<protein>
    <submittedName>
        <fullName evidence="1">ATP-binding protein</fullName>
    </submittedName>
</protein>
<proteinExistence type="predicted"/>
<gene>
    <name evidence="1" type="ORF">GUY60_17345</name>
</gene>
<organism evidence="1 2">
    <name type="scientific">Streptomyces boluensis</name>
    <dbReference type="NCBI Taxonomy" id="1775135"/>
    <lineage>
        <taxon>Bacteria</taxon>
        <taxon>Bacillati</taxon>
        <taxon>Actinomycetota</taxon>
        <taxon>Actinomycetes</taxon>
        <taxon>Kitasatosporales</taxon>
        <taxon>Streptomycetaceae</taxon>
        <taxon>Streptomyces</taxon>
    </lineage>
</organism>
<keyword evidence="2" id="KW-1185">Reference proteome</keyword>